<dbReference type="PANTHER" id="PTHR34849:SF3">
    <property type="entry name" value="SSR2962 PROTEIN"/>
    <property type="match status" value="1"/>
</dbReference>
<dbReference type="PANTHER" id="PTHR34849">
    <property type="entry name" value="SSL5025 PROTEIN"/>
    <property type="match status" value="1"/>
</dbReference>
<keyword evidence="2" id="KW-1185">Reference proteome</keyword>
<sequence length="72" mass="7830">MSNHSSVISVSPEIMSGTPVFTGTRVPIQTLLDYLTDGDSINDFLDGFPTVTREQVITFLEEVGKQVISKVA</sequence>
<dbReference type="EMBL" id="JACJST010000001">
    <property type="protein sequence ID" value="MBD2566315.1"/>
    <property type="molecule type" value="Genomic_DNA"/>
</dbReference>
<gene>
    <name evidence="1" type="ORF">H6G59_00105</name>
</gene>
<name>A0ABR8F802_9NOST</name>
<evidence type="ECO:0000313" key="2">
    <source>
        <dbReference type="Proteomes" id="UP000640531"/>
    </source>
</evidence>
<accession>A0ABR8F802</accession>
<dbReference type="Pfam" id="PF04255">
    <property type="entry name" value="DUF433"/>
    <property type="match status" value="1"/>
</dbReference>
<organism evidence="1 2">
    <name type="scientific">Anabaena lutea FACHB-196</name>
    <dbReference type="NCBI Taxonomy" id="2692881"/>
    <lineage>
        <taxon>Bacteria</taxon>
        <taxon>Bacillati</taxon>
        <taxon>Cyanobacteriota</taxon>
        <taxon>Cyanophyceae</taxon>
        <taxon>Nostocales</taxon>
        <taxon>Nostocaceae</taxon>
        <taxon>Anabaena</taxon>
    </lineage>
</organism>
<evidence type="ECO:0000313" key="1">
    <source>
        <dbReference type="EMBL" id="MBD2566315.1"/>
    </source>
</evidence>
<dbReference type="SUPFAM" id="SSF46689">
    <property type="entry name" value="Homeodomain-like"/>
    <property type="match status" value="1"/>
</dbReference>
<dbReference type="RefSeq" id="WP_190711149.1">
    <property type="nucleotide sequence ID" value="NZ_JACJST010000001.1"/>
</dbReference>
<dbReference type="InterPro" id="IPR007367">
    <property type="entry name" value="DUF433"/>
</dbReference>
<dbReference type="InterPro" id="IPR009057">
    <property type="entry name" value="Homeodomain-like_sf"/>
</dbReference>
<dbReference type="Gene3D" id="1.10.10.10">
    <property type="entry name" value="Winged helix-like DNA-binding domain superfamily/Winged helix DNA-binding domain"/>
    <property type="match status" value="1"/>
</dbReference>
<dbReference type="InterPro" id="IPR036388">
    <property type="entry name" value="WH-like_DNA-bd_sf"/>
</dbReference>
<comment type="caution">
    <text evidence="1">The sequence shown here is derived from an EMBL/GenBank/DDBJ whole genome shotgun (WGS) entry which is preliminary data.</text>
</comment>
<dbReference type="Proteomes" id="UP000640531">
    <property type="component" value="Unassembled WGS sequence"/>
</dbReference>
<reference evidence="1 2" key="1">
    <citation type="journal article" date="2020" name="ISME J.">
        <title>Comparative genomics reveals insights into cyanobacterial evolution and habitat adaptation.</title>
        <authorList>
            <person name="Chen M.Y."/>
            <person name="Teng W.K."/>
            <person name="Zhao L."/>
            <person name="Hu C.X."/>
            <person name="Zhou Y.K."/>
            <person name="Han B.P."/>
            <person name="Song L.R."/>
            <person name="Shu W.S."/>
        </authorList>
    </citation>
    <scope>NUCLEOTIDE SEQUENCE [LARGE SCALE GENOMIC DNA]</scope>
    <source>
        <strain evidence="1 2">FACHB-196</strain>
    </source>
</reference>
<protein>
    <submittedName>
        <fullName evidence="1">DUF433 domain-containing protein</fullName>
    </submittedName>
</protein>
<proteinExistence type="predicted"/>